<keyword evidence="3" id="KW-1185">Reference proteome</keyword>
<accession>A0A1X6PK89</accession>
<sequence length="674" mass="70218">MRRPAASRWEMSDSLRGGQAGAKPRQSATGDDRPQHASAHPPAPPTSDCTRRASTTIDRRPQAQPTTRTSSPRNAPNAPGRRPPPGPLVKHMVVTLDGAIQKLVHTTGGSMRSRCASHVKPNPPWHTTAAVVSERLTTLYRPPSRRYPRRLRKASDAATSSSQPPPPPPPSAAAPTPRADRMRLAATPAPGQPALTRPRGGRGVDAPPVAVWGTGEALPEAGPVGELPRPRLDGWGEGAGRHAVWGGGRRDGNGGGRIPRAPEGGREEEVDAALEATGEASAEGGRLGVAGGRCRHDTLDRLRGGRAGLTTSADKECDSSSNKRKCEWCHGHGKAQATGNTPAAACAHRVSCSATTRHVPWRMISKRIGRDRDEKQHSDVPLGADARRAAAPRLSRRRRRVRACAAAATRRYRGSGAHTLRASAGRRVPAAAATRGGGGGDAATPATIGAAATGHPHALKRAASTGGTRWCPTAGGGGDTRRLGAAAAILRDRSDGRHATGGGGSDAAAAAGPLRQRRSRIRLRQLRVAAGGRGPRTATEGASTATATAAAATAATAAAAGRPCMRARVPRVVVHRPPPRRRQVRRQRLQRRWPPPPPTTRGCTARRTRRAAGRPRKEWTGGMAHHKLVVSPPRPPPPRSAGDGVTSAAADTSPPPPPPAALPLPTSSAAVHGG</sequence>
<feature type="compositionally biased region" description="Basic residues" evidence="1">
    <location>
        <begin position="604"/>
        <end position="614"/>
    </location>
</feature>
<dbReference type="AlphaFoldDB" id="A0A1X6PK89"/>
<evidence type="ECO:0000313" key="3">
    <source>
        <dbReference type="Proteomes" id="UP000218209"/>
    </source>
</evidence>
<feature type="region of interest" description="Disordered" evidence="1">
    <location>
        <begin position="494"/>
        <end position="518"/>
    </location>
</feature>
<organism evidence="2 3">
    <name type="scientific">Porphyra umbilicalis</name>
    <name type="common">Purple laver</name>
    <name type="synonym">Red alga</name>
    <dbReference type="NCBI Taxonomy" id="2786"/>
    <lineage>
        <taxon>Eukaryota</taxon>
        <taxon>Rhodophyta</taxon>
        <taxon>Bangiophyceae</taxon>
        <taxon>Bangiales</taxon>
        <taxon>Bangiaceae</taxon>
        <taxon>Porphyra</taxon>
    </lineage>
</organism>
<feature type="compositionally biased region" description="Basic residues" evidence="1">
    <location>
        <begin position="574"/>
        <end position="591"/>
    </location>
</feature>
<protein>
    <submittedName>
        <fullName evidence="2">Uncharacterized protein</fullName>
    </submittedName>
</protein>
<dbReference type="Proteomes" id="UP000218209">
    <property type="component" value="Unassembled WGS sequence"/>
</dbReference>
<feature type="compositionally biased region" description="Basic residues" evidence="1">
    <location>
        <begin position="143"/>
        <end position="152"/>
    </location>
</feature>
<evidence type="ECO:0000256" key="1">
    <source>
        <dbReference type="SAM" id="MobiDB-lite"/>
    </source>
</evidence>
<feature type="region of interest" description="Disordered" evidence="1">
    <location>
        <begin position="1"/>
        <end position="90"/>
    </location>
</feature>
<gene>
    <name evidence="2" type="ORF">BU14_0023s0075</name>
</gene>
<feature type="compositionally biased region" description="Low complexity" evidence="1">
    <location>
        <begin position="663"/>
        <end position="674"/>
    </location>
</feature>
<feature type="compositionally biased region" description="Pro residues" evidence="1">
    <location>
        <begin position="653"/>
        <end position="662"/>
    </location>
</feature>
<feature type="compositionally biased region" description="Low complexity" evidence="1">
    <location>
        <begin position="421"/>
        <end position="434"/>
    </location>
</feature>
<feature type="region of interest" description="Disordered" evidence="1">
    <location>
        <begin position="574"/>
        <end position="674"/>
    </location>
</feature>
<feature type="region of interest" description="Disordered" evidence="1">
    <location>
        <begin position="415"/>
        <end position="442"/>
    </location>
</feature>
<feature type="region of interest" description="Disordered" evidence="1">
    <location>
        <begin position="140"/>
        <end position="268"/>
    </location>
</feature>
<name>A0A1X6PK89_PORUM</name>
<reference evidence="2 3" key="1">
    <citation type="submission" date="2017-03" db="EMBL/GenBank/DDBJ databases">
        <title>WGS assembly of Porphyra umbilicalis.</title>
        <authorList>
            <person name="Brawley S.H."/>
            <person name="Blouin N.A."/>
            <person name="Ficko-Blean E."/>
            <person name="Wheeler G.L."/>
            <person name="Lohr M."/>
            <person name="Goodson H.V."/>
            <person name="Jenkins J.W."/>
            <person name="Blaby-Haas C.E."/>
            <person name="Helliwell K.E."/>
            <person name="Chan C."/>
            <person name="Marriage T."/>
            <person name="Bhattacharya D."/>
            <person name="Klein A.S."/>
            <person name="Badis Y."/>
            <person name="Brodie J."/>
            <person name="Cao Y."/>
            <person name="Collen J."/>
            <person name="Dittami S.M."/>
            <person name="Gachon C.M."/>
            <person name="Green B.R."/>
            <person name="Karpowicz S."/>
            <person name="Kim J.W."/>
            <person name="Kudahl U."/>
            <person name="Lin S."/>
            <person name="Michel G."/>
            <person name="Mittag M."/>
            <person name="Olson B.J."/>
            <person name="Pangilinan J."/>
            <person name="Peng Y."/>
            <person name="Qiu H."/>
            <person name="Shu S."/>
            <person name="Singer J.T."/>
            <person name="Smith A.G."/>
            <person name="Sprecher B.N."/>
            <person name="Wagner V."/>
            <person name="Wang W."/>
            <person name="Wang Z.-Y."/>
            <person name="Yan J."/>
            <person name="Yarish C."/>
            <person name="Zoeuner-Riek S."/>
            <person name="Zhuang Y."/>
            <person name="Zou Y."/>
            <person name="Lindquist E.A."/>
            <person name="Grimwood J."/>
            <person name="Barry K."/>
            <person name="Rokhsar D.S."/>
            <person name="Schmutz J."/>
            <person name="Stiller J.W."/>
            <person name="Grossman A.R."/>
            <person name="Prochnik S.E."/>
        </authorList>
    </citation>
    <scope>NUCLEOTIDE SEQUENCE [LARGE SCALE GENOMIC DNA]</scope>
    <source>
        <strain evidence="2">4086291</strain>
    </source>
</reference>
<proteinExistence type="predicted"/>
<dbReference type="EMBL" id="KV918764">
    <property type="protein sequence ID" value="OSX81271.1"/>
    <property type="molecule type" value="Genomic_DNA"/>
</dbReference>
<evidence type="ECO:0000313" key="2">
    <source>
        <dbReference type="EMBL" id="OSX81271.1"/>
    </source>
</evidence>
<feature type="compositionally biased region" description="Pro residues" evidence="1">
    <location>
        <begin position="163"/>
        <end position="172"/>
    </location>
</feature>